<feature type="compositionally biased region" description="Low complexity" evidence="1">
    <location>
        <begin position="53"/>
        <end position="67"/>
    </location>
</feature>
<feature type="region of interest" description="Disordered" evidence="1">
    <location>
        <begin position="38"/>
        <end position="211"/>
    </location>
</feature>
<feature type="compositionally biased region" description="Low complexity" evidence="1">
    <location>
        <begin position="191"/>
        <end position="211"/>
    </location>
</feature>
<accession>A0A368KYY8</accession>
<reference evidence="3 4" key="1">
    <citation type="submission" date="2018-07" db="EMBL/GenBank/DDBJ databases">
        <title>Comparative genomes isolates from brazilian mangrove.</title>
        <authorList>
            <person name="De Araujo J.E."/>
            <person name="Taketani R.G."/>
            <person name="Silva M.C.P."/>
            <person name="Lourenco M.V."/>
            <person name="Oliveira V.M."/>
            <person name="Andreote F.D."/>
        </authorList>
    </citation>
    <scope>NUCLEOTIDE SEQUENCE [LARGE SCALE GENOMIC DNA]</scope>
    <source>
        <strain evidence="3 4">HEX PRIS-MGV</strain>
    </source>
</reference>
<dbReference type="RefSeq" id="WP_114366788.1">
    <property type="nucleotide sequence ID" value="NZ_QPEX01000006.1"/>
</dbReference>
<dbReference type="OrthoDB" id="255785at2"/>
<name>A0A368KYY8_9BACT</name>
<protein>
    <submittedName>
        <fullName evidence="3">Uncharacterized protein</fullName>
    </submittedName>
</protein>
<dbReference type="Proteomes" id="UP000253562">
    <property type="component" value="Unassembled WGS sequence"/>
</dbReference>
<sequence length="211" mass="21337">MKTLVTAGLLLLAFACAGCKGQQAQQLNPFNAYGMQRVPPPGTQTFGQPAVTAPNPYYQAPAASQAPTLNGYPQQNPPAQFSPVPGSAPATSQPPSSYGRGQWQSVSQSSSSSGVAPASYTEEVGTQTSTNAATTTSPASAASSGTASSTTTSSSASGNSYTNGMRVNEVTEVTQPLSPPTTATVPYNGWTSPPAAATSTMSSTPQPSRIP</sequence>
<evidence type="ECO:0000313" key="3">
    <source>
        <dbReference type="EMBL" id="RCS55979.1"/>
    </source>
</evidence>
<evidence type="ECO:0000313" key="4">
    <source>
        <dbReference type="Proteomes" id="UP000253562"/>
    </source>
</evidence>
<dbReference type="EMBL" id="QPEX01000006">
    <property type="protein sequence ID" value="RCS55979.1"/>
    <property type="molecule type" value="Genomic_DNA"/>
</dbReference>
<evidence type="ECO:0000256" key="2">
    <source>
        <dbReference type="SAM" id="SignalP"/>
    </source>
</evidence>
<gene>
    <name evidence="3" type="ORF">DTL42_00900</name>
</gene>
<proteinExistence type="predicted"/>
<feature type="compositionally biased region" description="Polar residues" evidence="1">
    <location>
        <begin position="171"/>
        <end position="185"/>
    </location>
</feature>
<comment type="caution">
    <text evidence="3">The sequence shown here is derived from an EMBL/GenBank/DDBJ whole genome shotgun (WGS) entry which is preliminary data.</text>
</comment>
<dbReference type="PROSITE" id="PS51257">
    <property type="entry name" value="PROKAR_LIPOPROTEIN"/>
    <property type="match status" value="1"/>
</dbReference>
<evidence type="ECO:0000256" key="1">
    <source>
        <dbReference type="SAM" id="MobiDB-lite"/>
    </source>
</evidence>
<feature type="chain" id="PRO_5017075792" evidence="2">
    <location>
        <begin position="25"/>
        <end position="211"/>
    </location>
</feature>
<organism evidence="3 4">
    <name type="scientific">Bremerella cremea</name>
    <dbReference type="NCBI Taxonomy" id="1031537"/>
    <lineage>
        <taxon>Bacteria</taxon>
        <taxon>Pseudomonadati</taxon>
        <taxon>Planctomycetota</taxon>
        <taxon>Planctomycetia</taxon>
        <taxon>Pirellulales</taxon>
        <taxon>Pirellulaceae</taxon>
        <taxon>Bremerella</taxon>
    </lineage>
</organism>
<feature type="compositionally biased region" description="Low complexity" evidence="1">
    <location>
        <begin position="128"/>
        <end position="164"/>
    </location>
</feature>
<keyword evidence="2" id="KW-0732">Signal</keyword>
<dbReference type="AlphaFoldDB" id="A0A368KYY8"/>
<feature type="compositionally biased region" description="Low complexity" evidence="1">
    <location>
        <begin position="102"/>
        <end position="113"/>
    </location>
</feature>
<feature type="signal peptide" evidence="2">
    <location>
        <begin position="1"/>
        <end position="24"/>
    </location>
</feature>